<proteinExistence type="predicted"/>
<protein>
    <submittedName>
        <fullName evidence="2">Uncharacterized protein</fullName>
    </submittedName>
</protein>
<reference evidence="3" key="1">
    <citation type="submission" date="2015-03" db="EMBL/GenBank/DDBJ databases">
        <title>Draft genome sequence of a novel methanotroph (Sn10-6) isolated from flooded ricefield rhizosphere in India.</title>
        <authorList>
            <person name="Pandit P.S."/>
            <person name="Pore S.D."/>
            <person name="Arora P."/>
            <person name="Kapse N.G."/>
            <person name="Dhakephalkar P.K."/>
            <person name="Rahalkar M.C."/>
        </authorList>
    </citation>
    <scope>NUCLEOTIDE SEQUENCE [LARGE SCALE GENOMIC DNA]</scope>
    <source>
        <strain evidence="3">Sn10-6</strain>
    </source>
</reference>
<comment type="caution">
    <text evidence="2">The sequence shown here is derived from an EMBL/GenBank/DDBJ whole genome shotgun (WGS) entry which is preliminary data.</text>
</comment>
<sequence length="157" mass="16586">MKTSTQLILASLLAFTTSQAFAVIKLAATSPGNFTFSVDNTALPLDTTGATSLTFKTGKANQRVAIAYNAECSFESKDVQGWIGVDVIVDGTIVAPSNSDDAMCSSDGGNVHNWTRPVMNVFYVVPAAGTHTIEVKARIGFGTGTGWMSDSSLLIWQ</sequence>
<name>A0A0F3IFY5_9GAMM</name>
<keyword evidence="1" id="KW-0732">Signal</keyword>
<feature type="signal peptide" evidence="1">
    <location>
        <begin position="1"/>
        <end position="22"/>
    </location>
</feature>
<gene>
    <name evidence="2" type="ORF">VZ94_16105</name>
</gene>
<reference evidence="2 3" key="2">
    <citation type="journal article" date="2016" name="Microb. Ecol.">
        <title>Genome Characteristics of a Novel Type I Methanotroph (Sn10-6) Isolated from a Flooded Indian Rice Field.</title>
        <authorList>
            <person name="Rahalkar M.C."/>
            <person name="Pandit P.S."/>
            <person name="Dhakephalkar P.K."/>
            <person name="Pore S."/>
            <person name="Arora P."/>
            <person name="Kapse N."/>
        </authorList>
    </citation>
    <scope>NUCLEOTIDE SEQUENCE [LARGE SCALE GENOMIC DNA]</scope>
    <source>
        <strain evidence="2 3">Sn10-6</strain>
    </source>
</reference>
<evidence type="ECO:0000313" key="2">
    <source>
        <dbReference type="EMBL" id="KJV05710.1"/>
    </source>
</evidence>
<organism evidence="2 3">
    <name type="scientific">Methylocucumis oryzae</name>
    <dbReference type="NCBI Taxonomy" id="1632867"/>
    <lineage>
        <taxon>Bacteria</taxon>
        <taxon>Pseudomonadati</taxon>
        <taxon>Pseudomonadota</taxon>
        <taxon>Gammaproteobacteria</taxon>
        <taxon>Methylococcales</taxon>
        <taxon>Methylococcaceae</taxon>
        <taxon>Methylocucumis</taxon>
    </lineage>
</organism>
<dbReference type="OrthoDB" id="6203642at2"/>
<evidence type="ECO:0000256" key="1">
    <source>
        <dbReference type="SAM" id="SignalP"/>
    </source>
</evidence>
<dbReference type="EMBL" id="LAJX01000185">
    <property type="protein sequence ID" value="KJV05710.1"/>
    <property type="molecule type" value="Genomic_DNA"/>
</dbReference>
<accession>A0A0F3IFY5</accession>
<dbReference type="AlphaFoldDB" id="A0A0F3IFY5"/>
<dbReference type="Proteomes" id="UP000033684">
    <property type="component" value="Unassembled WGS sequence"/>
</dbReference>
<dbReference type="RefSeq" id="WP_045780005.1">
    <property type="nucleotide sequence ID" value="NZ_LAJX01000185.1"/>
</dbReference>
<keyword evidence="3" id="KW-1185">Reference proteome</keyword>
<feature type="chain" id="PRO_5002462283" evidence="1">
    <location>
        <begin position="23"/>
        <end position="157"/>
    </location>
</feature>
<evidence type="ECO:0000313" key="3">
    <source>
        <dbReference type="Proteomes" id="UP000033684"/>
    </source>
</evidence>